<dbReference type="GO" id="GO:0033615">
    <property type="term" value="P:mitochondrial proton-transporting ATP synthase complex assembly"/>
    <property type="evidence" value="ECO:0007669"/>
    <property type="project" value="TreeGrafter"/>
</dbReference>
<protein>
    <submittedName>
        <fullName evidence="6">ATP synthase mitochondrial F1 complex assembly factor 1-like</fullName>
    </submittedName>
</protein>
<comment type="subcellular location">
    <subcellularLocation>
        <location evidence="1">Mitochondrion</location>
    </subcellularLocation>
</comment>
<accession>A0AAV7K2P9</accession>
<dbReference type="Proteomes" id="UP001165289">
    <property type="component" value="Unassembled WGS sequence"/>
</dbReference>
<evidence type="ECO:0000256" key="3">
    <source>
        <dbReference type="ARBA" id="ARBA00022946"/>
    </source>
</evidence>
<reference evidence="6 7" key="1">
    <citation type="journal article" date="2023" name="BMC Biol.">
        <title>The compact genome of the sponge Oopsacas minuta (Hexactinellida) is lacking key metazoan core genes.</title>
        <authorList>
            <person name="Santini S."/>
            <person name="Schenkelaars Q."/>
            <person name="Jourda C."/>
            <person name="Duchesne M."/>
            <person name="Belahbib H."/>
            <person name="Rocher C."/>
            <person name="Selva M."/>
            <person name="Riesgo A."/>
            <person name="Vervoort M."/>
            <person name="Leys S.P."/>
            <person name="Kodjabachian L."/>
            <person name="Le Bivic A."/>
            <person name="Borchiellini C."/>
            <person name="Claverie J.M."/>
            <person name="Renard E."/>
        </authorList>
    </citation>
    <scope>NUCLEOTIDE SEQUENCE [LARGE SCALE GENOMIC DNA]</scope>
    <source>
        <strain evidence="6">SPO-2</strain>
    </source>
</reference>
<dbReference type="PANTHER" id="PTHR13126">
    <property type="entry name" value="CHAPERONE ATP11"/>
    <property type="match status" value="1"/>
</dbReference>
<keyword evidence="7" id="KW-1185">Reference proteome</keyword>
<comment type="caution">
    <text evidence="6">The sequence shown here is derived from an EMBL/GenBank/DDBJ whole genome shotgun (WGS) entry which is preliminary data.</text>
</comment>
<dbReference type="PANTHER" id="PTHR13126:SF0">
    <property type="entry name" value="ATP SYNTHASE MITOCHONDRIAL F1 COMPLEX ASSEMBLY FACTOR 1"/>
    <property type="match status" value="1"/>
</dbReference>
<feature type="compositionally biased region" description="Polar residues" evidence="5">
    <location>
        <begin position="73"/>
        <end position="88"/>
    </location>
</feature>
<evidence type="ECO:0000256" key="1">
    <source>
        <dbReference type="ARBA" id="ARBA00004173"/>
    </source>
</evidence>
<evidence type="ECO:0000256" key="2">
    <source>
        <dbReference type="ARBA" id="ARBA00009116"/>
    </source>
</evidence>
<evidence type="ECO:0000313" key="6">
    <source>
        <dbReference type="EMBL" id="KAI6655186.1"/>
    </source>
</evidence>
<dbReference type="GO" id="GO:0005739">
    <property type="term" value="C:mitochondrion"/>
    <property type="evidence" value="ECO:0007669"/>
    <property type="project" value="UniProtKB-SubCell"/>
</dbReference>
<organism evidence="6 7">
    <name type="scientific">Oopsacas minuta</name>
    <dbReference type="NCBI Taxonomy" id="111878"/>
    <lineage>
        <taxon>Eukaryota</taxon>
        <taxon>Metazoa</taxon>
        <taxon>Porifera</taxon>
        <taxon>Hexactinellida</taxon>
        <taxon>Hexasterophora</taxon>
        <taxon>Lyssacinosida</taxon>
        <taxon>Leucopsacidae</taxon>
        <taxon>Oopsacas</taxon>
    </lineage>
</organism>
<dbReference type="InterPro" id="IPR010591">
    <property type="entry name" value="ATP11"/>
</dbReference>
<gene>
    <name evidence="6" type="ORF">LOD99_2475</name>
</gene>
<feature type="region of interest" description="Disordered" evidence="5">
    <location>
        <begin position="58"/>
        <end position="88"/>
    </location>
</feature>
<proteinExistence type="inferred from homology"/>
<sequence length="262" mass="30561">MNLSLFIKNVCNKITLSLVTPTVKLPIGYMCLSHDDTIRGMQDNPFFEKYKKQLHKVKNNSNNQIPRKIPNQPRINLNKNDTKSQSKQPLDSILDISKLLDNTSEEIADIWNSYHSNLDCIHGTLPADSYTLTSTQGTLCPYFIYPLPSDTGYKFMFQQFSNNQFHFTALEDYNSLKEHAPVYLSMSYYSELAKEKDIVLMAGKFDLEKMKTEEAQLLAHFVQLYYGQNNKERIELIRSFNFTPNLFDYKQLIQQFKQLTFM</sequence>
<dbReference type="Pfam" id="PF06644">
    <property type="entry name" value="ATP11"/>
    <property type="match status" value="1"/>
</dbReference>
<name>A0AAV7K2P9_9METZ</name>
<comment type="similarity">
    <text evidence="2">Belongs to the ATP11 family.</text>
</comment>
<keyword evidence="4" id="KW-0496">Mitochondrion</keyword>
<evidence type="ECO:0000256" key="5">
    <source>
        <dbReference type="SAM" id="MobiDB-lite"/>
    </source>
</evidence>
<evidence type="ECO:0000256" key="4">
    <source>
        <dbReference type="ARBA" id="ARBA00023128"/>
    </source>
</evidence>
<dbReference type="EMBL" id="JAKMXF010000210">
    <property type="protein sequence ID" value="KAI6655186.1"/>
    <property type="molecule type" value="Genomic_DNA"/>
</dbReference>
<dbReference type="AlphaFoldDB" id="A0AAV7K2P9"/>
<evidence type="ECO:0000313" key="7">
    <source>
        <dbReference type="Proteomes" id="UP001165289"/>
    </source>
</evidence>
<keyword evidence="3" id="KW-0809">Transit peptide</keyword>